<dbReference type="EMBL" id="CM042018">
    <property type="protein sequence ID" value="KAI3829471.1"/>
    <property type="molecule type" value="Genomic_DNA"/>
</dbReference>
<organism evidence="1 2">
    <name type="scientific">Smallanthus sonchifolius</name>
    <dbReference type="NCBI Taxonomy" id="185202"/>
    <lineage>
        <taxon>Eukaryota</taxon>
        <taxon>Viridiplantae</taxon>
        <taxon>Streptophyta</taxon>
        <taxon>Embryophyta</taxon>
        <taxon>Tracheophyta</taxon>
        <taxon>Spermatophyta</taxon>
        <taxon>Magnoliopsida</taxon>
        <taxon>eudicotyledons</taxon>
        <taxon>Gunneridae</taxon>
        <taxon>Pentapetalae</taxon>
        <taxon>asterids</taxon>
        <taxon>campanulids</taxon>
        <taxon>Asterales</taxon>
        <taxon>Asteraceae</taxon>
        <taxon>Asteroideae</taxon>
        <taxon>Heliantheae alliance</taxon>
        <taxon>Millerieae</taxon>
        <taxon>Smallanthus</taxon>
    </lineage>
</organism>
<comment type="caution">
    <text evidence="1">The sequence shown here is derived from an EMBL/GenBank/DDBJ whole genome shotgun (WGS) entry which is preliminary data.</text>
</comment>
<proteinExistence type="predicted"/>
<gene>
    <name evidence="1" type="ORF">L1987_03596</name>
</gene>
<evidence type="ECO:0000313" key="1">
    <source>
        <dbReference type="EMBL" id="KAI3829471.1"/>
    </source>
</evidence>
<sequence>MANSSTGLDELLLSCYSEDTPSTPSVVPHCTSAPQHFTSPTTPGSCELCPLPTDQLHFLVDPSQLAQLHPTATEPIQPVVTTVGTSSISDQHIDPPGISNSMPESVPVMPAESTATS</sequence>
<protein>
    <submittedName>
        <fullName evidence="1">Uncharacterized protein</fullName>
    </submittedName>
</protein>
<evidence type="ECO:0000313" key="2">
    <source>
        <dbReference type="Proteomes" id="UP001056120"/>
    </source>
</evidence>
<keyword evidence="2" id="KW-1185">Reference proteome</keyword>
<name>A0ACB9KAZ2_9ASTR</name>
<reference evidence="2" key="1">
    <citation type="journal article" date="2022" name="Mol. Ecol. Resour.">
        <title>The genomes of chicory, endive, great burdock and yacon provide insights into Asteraceae palaeo-polyploidization history and plant inulin production.</title>
        <authorList>
            <person name="Fan W."/>
            <person name="Wang S."/>
            <person name="Wang H."/>
            <person name="Wang A."/>
            <person name="Jiang F."/>
            <person name="Liu H."/>
            <person name="Zhao H."/>
            <person name="Xu D."/>
            <person name="Zhang Y."/>
        </authorList>
    </citation>
    <scope>NUCLEOTIDE SEQUENCE [LARGE SCALE GENOMIC DNA]</scope>
    <source>
        <strain evidence="2">cv. Yunnan</strain>
    </source>
</reference>
<reference evidence="1 2" key="2">
    <citation type="journal article" date="2022" name="Mol. Ecol. Resour.">
        <title>The genomes of chicory, endive, great burdock and yacon provide insights into Asteraceae paleo-polyploidization history and plant inulin production.</title>
        <authorList>
            <person name="Fan W."/>
            <person name="Wang S."/>
            <person name="Wang H."/>
            <person name="Wang A."/>
            <person name="Jiang F."/>
            <person name="Liu H."/>
            <person name="Zhao H."/>
            <person name="Xu D."/>
            <person name="Zhang Y."/>
        </authorList>
    </citation>
    <scope>NUCLEOTIDE SEQUENCE [LARGE SCALE GENOMIC DNA]</scope>
    <source>
        <strain evidence="2">cv. Yunnan</strain>
        <tissue evidence="1">Leaves</tissue>
    </source>
</reference>
<dbReference type="Proteomes" id="UP001056120">
    <property type="component" value="Linkage Group LG01"/>
</dbReference>
<accession>A0ACB9KAZ2</accession>